<evidence type="ECO:0000313" key="3">
    <source>
        <dbReference type="Proteomes" id="UP000605148"/>
    </source>
</evidence>
<keyword evidence="3" id="KW-1185">Reference proteome</keyword>
<dbReference type="Pfam" id="PF06863">
    <property type="entry name" value="DUF1254"/>
    <property type="match status" value="1"/>
</dbReference>
<sequence length="193" mass="20850">MTLSTRMSLALGLLAVLMLAAIVHILVIFSIPGSVTHTAFSDAAAFGPDSRFNVLPDILPGREPLPDLDPAMSHAVCRFHLDEGPVRFTATIPAPFWSMGLFDASGQTIYSLNNRTAGSDTLSLLLLSPSQLSILRQNPPEDLDDLIVIETEQTEGLALLRAYLSHPVQKSELRSALNSAQCAQMDPRNQTGN</sequence>
<dbReference type="AlphaFoldDB" id="A0A916TL07"/>
<dbReference type="Proteomes" id="UP000605148">
    <property type="component" value="Unassembled WGS sequence"/>
</dbReference>
<name>A0A916TL07_9HYPH</name>
<dbReference type="PIRSF" id="PIRSF010244">
    <property type="entry name" value="UCP010244_imp"/>
    <property type="match status" value="1"/>
</dbReference>
<gene>
    <name evidence="2" type="ORF">GCM10011316_23600</name>
</gene>
<organism evidence="2 3">
    <name type="scientific">Roseibium aquae</name>
    <dbReference type="NCBI Taxonomy" id="1323746"/>
    <lineage>
        <taxon>Bacteria</taxon>
        <taxon>Pseudomonadati</taxon>
        <taxon>Pseudomonadota</taxon>
        <taxon>Alphaproteobacteria</taxon>
        <taxon>Hyphomicrobiales</taxon>
        <taxon>Stappiaceae</taxon>
        <taxon>Roseibium</taxon>
    </lineage>
</organism>
<dbReference type="RefSeq" id="WP_150496174.1">
    <property type="nucleotide sequence ID" value="NZ_BMFA01000006.1"/>
</dbReference>
<dbReference type="OrthoDB" id="1346484at2"/>
<dbReference type="InterPro" id="IPR014456">
    <property type="entry name" value="UCP010244_IM"/>
</dbReference>
<feature type="domain" description="DUF1254" evidence="1">
    <location>
        <begin position="76"/>
        <end position="169"/>
    </location>
</feature>
<dbReference type="InterPro" id="IPR010679">
    <property type="entry name" value="DUF1254"/>
</dbReference>
<reference evidence="2" key="1">
    <citation type="journal article" date="2014" name="Int. J. Syst. Evol. Microbiol.">
        <title>Complete genome sequence of Corynebacterium casei LMG S-19264T (=DSM 44701T), isolated from a smear-ripened cheese.</title>
        <authorList>
            <consortium name="US DOE Joint Genome Institute (JGI-PGF)"/>
            <person name="Walter F."/>
            <person name="Albersmeier A."/>
            <person name="Kalinowski J."/>
            <person name="Ruckert C."/>
        </authorList>
    </citation>
    <scope>NUCLEOTIDE SEQUENCE</scope>
    <source>
        <strain evidence="2">CGMCC 1.12426</strain>
    </source>
</reference>
<dbReference type="EMBL" id="BMFA01000006">
    <property type="protein sequence ID" value="GGB50738.1"/>
    <property type="molecule type" value="Genomic_DNA"/>
</dbReference>
<evidence type="ECO:0000259" key="1">
    <source>
        <dbReference type="Pfam" id="PF06863"/>
    </source>
</evidence>
<reference evidence="2" key="2">
    <citation type="submission" date="2020-09" db="EMBL/GenBank/DDBJ databases">
        <authorList>
            <person name="Sun Q."/>
            <person name="Zhou Y."/>
        </authorList>
    </citation>
    <scope>NUCLEOTIDE SEQUENCE</scope>
    <source>
        <strain evidence="2">CGMCC 1.12426</strain>
    </source>
</reference>
<protein>
    <recommendedName>
        <fullName evidence="1">DUF1254 domain-containing protein</fullName>
    </recommendedName>
</protein>
<accession>A0A916TL07</accession>
<evidence type="ECO:0000313" key="2">
    <source>
        <dbReference type="EMBL" id="GGB50738.1"/>
    </source>
</evidence>
<comment type="caution">
    <text evidence="2">The sequence shown here is derived from an EMBL/GenBank/DDBJ whole genome shotgun (WGS) entry which is preliminary data.</text>
</comment>
<proteinExistence type="predicted"/>